<reference evidence="1 2" key="1">
    <citation type="submission" date="2023-12" db="EMBL/GenBank/DDBJ databases">
        <title>the genome sequence of Hyalangium sp. s54d21.</title>
        <authorList>
            <person name="Zhang X."/>
        </authorList>
    </citation>
    <scope>NUCLEOTIDE SEQUENCE [LARGE SCALE GENOMIC DNA]</scope>
    <source>
        <strain evidence="2">s54d21</strain>
    </source>
</reference>
<evidence type="ECO:0000313" key="1">
    <source>
        <dbReference type="EMBL" id="MDY7232806.1"/>
    </source>
</evidence>
<keyword evidence="2" id="KW-1185">Reference proteome</keyword>
<protein>
    <recommendedName>
        <fullName evidence="3">Alkyl hydroperoxide reductase subunit C/ Thiol specific antioxidant domain-containing protein</fullName>
    </recommendedName>
</protein>
<name>A0ABU5HH66_9BACT</name>
<sequence length="173" mass="18489">MTLATGSVSAQGLGASPLDATLHSSKGDEAPLSKWRGKPVILFYEDKDSTTLNLPLKEELFERGKARGLLEAAWVVAVANLKPFNFFPARQIALSYVRDEEKKAGVPILVDLEGTLGGAPWSLPTKTSTVMLLDASGAIVYRYSGKLGEADRQAFFQALSGLIGVDLAAEPKP</sequence>
<organism evidence="1 2">
    <name type="scientific">Hyalangium rubrum</name>
    <dbReference type="NCBI Taxonomy" id="3103134"/>
    <lineage>
        <taxon>Bacteria</taxon>
        <taxon>Pseudomonadati</taxon>
        <taxon>Myxococcota</taxon>
        <taxon>Myxococcia</taxon>
        <taxon>Myxococcales</taxon>
        <taxon>Cystobacterineae</taxon>
        <taxon>Archangiaceae</taxon>
        <taxon>Hyalangium</taxon>
    </lineage>
</organism>
<dbReference type="RefSeq" id="WP_321551543.1">
    <property type="nucleotide sequence ID" value="NZ_JAXIVS010000023.1"/>
</dbReference>
<proteinExistence type="predicted"/>
<evidence type="ECO:0008006" key="3">
    <source>
        <dbReference type="Google" id="ProtNLM"/>
    </source>
</evidence>
<dbReference type="EMBL" id="JAXIVS010000023">
    <property type="protein sequence ID" value="MDY7232806.1"/>
    <property type="molecule type" value="Genomic_DNA"/>
</dbReference>
<comment type="caution">
    <text evidence="1">The sequence shown here is derived from an EMBL/GenBank/DDBJ whole genome shotgun (WGS) entry which is preliminary data.</text>
</comment>
<dbReference type="Proteomes" id="UP001291309">
    <property type="component" value="Unassembled WGS sequence"/>
</dbReference>
<dbReference type="InterPro" id="IPR036249">
    <property type="entry name" value="Thioredoxin-like_sf"/>
</dbReference>
<dbReference type="SUPFAM" id="SSF52833">
    <property type="entry name" value="Thioredoxin-like"/>
    <property type="match status" value="1"/>
</dbReference>
<evidence type="ECO:0000313" key="2">
    <source>
        <dbReference type="Proteomes" id="UP001291309"/>
    </source>
</evidence>
<gene>
    <name evidence="1" type="ORF">SYV04_40845</name>
</gene>
<accession>A0ABU5HH66</accession>